<protein>
    <recommendedName>
        <fullName evidence="1">AB hydrolase-1 domain-containing protein</fullName>
    </recommendedName>
</protein>
<dbReference type="Proteomes" id="UP001305414">
    <property type="component" value="Unassembled WGS sequence"/>
</dbReference>
<name>A0AAN7UXJ2_9PEZI</name>
<dbReference type="Pfam" id="PF12697">
    <property type="entry name" value="Abhydrolase_6"/>
    <property type="match status" value="1"/>
</dbReference>
<dbReference type="PANTHER" id="PTHR37017:SF11">
    <property type="entry name" value="ESTERASE_LIPASE_THIOESTERASE DOMAIN-CONTAINING PROTEIN"/>
    <property type="match status" value="1"/>
</dbReference>
<dbReference type="EMBL" id="JAWHQM010000104">
    <property type="protein sequence ID" value="KAK5637288.1"/>
    <property type="molecule type" value="Genomic_DNA"/>
</dbReference>
<feature type="domain" description="AB hydrolase-1" evidence="1">
    <location>
        <begin position="8"/>
        <end position="240"/>
    </location>
</feature>
<evidence type="ECO:0000259" key="1">
    <source>
        <dbReference type="Pfam" id="PF12697"/>
    </source>
</evidence>
<dbReference type="Gene3D" id="3.40.50.1820">
    <property type="entry name" value="alpha/beta hydrolase"/>
    <property type="match status" value="1"/>
</dbReference>
<evidence type="ECO:0000313" key="2">
    <source>
        <dbReference type="EMBL" id="KAK5637288.1"/>
    </source>
</evidence>
<dbReference type="InterPro" id="IPR000073">
    <property type="entry name" value="AB_hydrolase_1"/>
</dbReference>
<dbReference type="AlphaFoldDB" id="A0AAN7UXJ2"/>
<dbReference type="InterPro" id="IPR052897">
    <property type="entry name" value="Sec-Metab_Biosynth_Hydrolase"/>
</dbReference>
<comment type="caution">
    <text evidence="2">The sequence shown here is derived from an EMBL/GenBank/DDBJ whole genome shotgun (WGS) entry which is preliminary data.</text>
</comment>
<dbReference type="PANTHER" id="PTHR37017">
    <property type="entry name" value="AB HYDROLASE-1 DOMAIN-CONTAINING PROTEIN-RELATED"/>
    <property type="match status" value="1"/>
</dbReference>
<evidence type="ECO:0000313" key="3">
    <source>
        <dbReference type="Proteomes" id="UP001305414"/>
    </source>
</evidence>
<dbReference type="InterPro" id="IPR029058">
    <property type="entry name" value="AB_hydrolase_fold"/>
</dbReference>
<organism evidence="2 3">
    <name type="scientific">Xylaria bambusicola</name>
    <dbReference type="NCBI Taxonomy" id="326684"/>
    <lineage>
        <taxon>Eukaryota</taxon>
        <taxon>Fungi</taxon>
        <taxon>Dikarya</taxon>
        <taxon>Ascomycota</taxon>
        <taxon>Pezizomycotina</taxon>
        <taxon>Sordariomycetes</taxon>
        <taxon>Xylariomycetidae</taxon>
        <taxon>Xylariales</taxon>
        <taxon>Xylariaceae</taxon>
        <taxon>Xylaria</taxon>
    </lineage>
</organism>
<sequence>MATSKPTIFFLPGGFHTSWIYDTVRNILSDRGYATGASDLVSVGTTDASVGMHSDAAHIRSQLVQLIDEGKGVVLVAHSYGGIVTSNAVDGLSVQQRTAEGKEGGIVLILYLAALIVPAGRTFLSIVPPSPSQRKSEVKSDGFLTPKDPLYNFYNDVEPSLATKAIAALRPMSPQVLRDEVKHEPWKQGFEVGYIFTVNDNQLPIDVQKTMSSQFPDGSFSANLASGHSPFLNIPDALADVIEDGISYVFKKRPSA</sequence>
<dbReference type="SUPFAM" id="SSF53474">
    <property type="entry name" value="alpha/beta-Hydrolases"/>
    <property type="match status" value="1"/>
</dbReference>
<keyword evidence="3" id="KW-1185">Reference proteome</keyword>
<gene>
    <name evidence="2" type="ORF">RRF57_013000</name>
</gene>
<reference evidence="2 3" key="1">
    <citation type="submission" date="2023-10" db="EMBL/GenBank/DDBJ databases">
        <title>Draft genome sequence of Xylaria bambusicola isolate GMP-LS, the root and basal stem rot pathogen of sugarcane in Indonesia.</title>
        <authorList>
            <person name="Selvaraj P."/>
            <person name="Muralishankar V."/>
            <person name="Muruganantham S."/>
            <person name="Sp S."/>
            <person name="Haryani S."/>
            <person name="Lau K.J.X."/>
            <person name="Naqvi N.I."/>
        </authorList>
    </citation>
    <scope>NUCLEOTIDE SEQUENCE [LARGE SCALE GENOMIC DNA]</scope>
    <source>
        <strain evidence="2">GMP-LS</strain>
    </source>
</reference>
<accession>A0AAN7UXJ2</accession>
<proteinExistence type="predicted"/>